<keyword evidence="2" id="KW-0812">Transmembrane</keyword>
<keyword evidence="4" id="KW-1185">Reference proteome</keyword>
<feature type="transmembrane region" description="Helical" evidence="2">
    <location>
        <begin position="421"/>
        <end position="454"/>
    </location>
</feature>
<keyword evidence="2" id="KW-0472">Membrane</keyword>
<protein>
    <submittedName>
        <fullName evidence="3">Uncharacterized protein</fullName>
    </submittedName>
</protein>
<dbReference type="AlphaFoldDB" id="A0A813E289"/>
<dbReference type="EMBL" id="CAJNNV010005455">
    <property type="protein sequence ID" value="CAE8592091.1"/>
    <property type="molecule type" value="Genomic_DNA"/>
</dbReference>
<accession>A0A813E289</accession>
<name>A0A813E289_POLGL</name>
<evidence type="ECO:0000256" key="1">
    <source>
        <dbReference type="SAM" id="MobiDB-lite"/>
    </source>
</evidence>
<feature type="non-terminal residue" evidence="3">
    <location>
        <position position="669"/>
    </location>
</feature>
<organism evidence="3 4">
    <name type="scientific">Polarella glacialis</name>
    <name type="common">Dinoflagellate</name>
    <dbReference type="NCBI Taxonomy" id="89957"/>
    <lineage>
        <taxon>Eukaryota</taxon>
        <taxon>Sar</taxon>
        <taxon>Alveolata</taxon>
        <taxon>Dinophyceae</taxon>
        <taxon>Suessiales</taxon>
        <taxon>Suessiaceae</taxon>
        <taxon>Polarella</taxon>
    </lineage>
</organism>
<feature type="transmembrane region" description="Helical" evidence="2">
    <location>
        <begin position="322"/>
        <end position="343"/>
    </location>
</feature>
<gene>
    <name evidence="3" type="ORF">PGLA1383_LOCUS10749</name>
</gene>
<feature type="compositionally biased region" description="Low complexity" evidence="1">
    <location>
        <begin position="27"/>
        <end position="67"/>
    </location>
</feature>
<comment type="caution">
    <text evidence="3">The sequence shown here is derived from an EMBL/GenBank/DDBJ whole genome shotgun (WGS) entry which is preliminary data.</text>
</comment>
<dbReference type="Proteomes" id="UP000654075">
    <property type="component" value="Unassembled WGS sequence"/>
</dbReference>
<reference evidence="3" key="1">
    <citation type="submission" date="2021-02" db="EMBL/GenBank/DDBJ databases">
        <authorList>
            <person name="Dougan E. K."/>
            <person name="Rhodes N."/>
            <person name="Thang M."/>
            <person name="Chan C."/>
        </authorList>
    </citation>
    <scope>NUCLEOTIDE SEQUENCE</scope>
</reference>
<proteinExistence type="predicted"/>
<sequence>EEETDSQCQVTHLDLRYNAHGKQFAISNTTNNNNSSNNNSNNNSNNTTNNNKNNNNNSNNNNNNSAPEKLALSLSAEAAGRALVVAPGHLCFLVGREPEVVFEVVAVKLWSAHIELRTVGGAAHDVSTLVSVESLRCCFGVASAEDSSEDWKLSTLLESMSADFGLHCALPAGALRHQFFAAPNKQGLYIACGELFASSTPKLMAAGLYIAYGEVFADSNPKLMAGCCQLVVIFTVLAGFCIAYSELVHCLRRVIRKLNAKADGRLPFNQMKPRTAGLYIVCGELFANSKPQLMAVFLSIEYSETQLQVGLHIACGECCCQLVALFIVLAGFCIAYSELVHCLRRVIRKLNAKADGRLPFNQMKQRRLVHCLRRVIRKLNAKADGRFPFDPIKQRAVAGFDIACGLYIAYGEVFADSNPKLMAGCCQLVALFTVLAGFCTACSELLASTLVHCLRRVIRKLNAKADGRLPVNQMKQRTIAGLYIACGELFANSKPQLMAVFLSIEYSETQLQVGLHIACGELLSACSPFYSASRLSHCRLVHCLRRVIRKLNAEADGRLPFHPIKQRAVAGFDIACGLYIAYGEVFASSTPKLLLSACSSFYSAGRPFHCLQRVGLYIACGELLASLTPKLMAVFLFNQMKQRTAKTVVFKRFLLTLPAASYSQAQRHS</sequence>
<evidence type="ECO:0000313" key="4">
    <source>
        <dbReference type="Proteomes" id="UP000654075"/>
    </source>
</evidence>
<feature type="region of interest" description="Disordered" evidence="1">
    <location>
        <begin position="26"/>
        <end position="67"/>
    </location>
</feature>
<evidence type="ECO:0000313" key="3">
    <source>
        <dbReference type="EMBL" id="CAE8592091.1"/>
    </source>
</evidence>
<feature type="transmembrane region" description="Helical" evidence="2">
    <location>
        <begin position="396"/>
        <end position="415"/>
    </location>
</feature>
<keyword evidence="2" id="KW-1133">Transmembrane helix</keyword>
<evidence type="ECO:0000256" key="2">
    <source>
        <dbReference type="SAM" id="Phobius"/>
    </source>
</evidence>